<dbReference type="AlphaFoldDB" id="A0A1G7WGH2"/>
<organism evidence="1 2">
    <name type="scientific">Prevotella communis</name>
    <dbReference type="NCBI Taxonomy" id="2913614"/>
    <lineage>
        <taxon>Bacteria</taxon>
        <taxon>Pseudomonadati</taxon>
        <taxon>Bacteroidota</taxon>
        <taxon>Bacteroidia</taxon>
        <taxon>Bacteroidales</taxon>
        <taxon>Prevotellaceae</taxon>
        <taxon>Prevotella</taxon>
    </lineage>
</organism>
<dbReference type="EMBL" id="FNCQ01000008">
    <property type="protein sequence ID" value="SDG70839.1"/>
    <property type="molecule type" value="Genomic_DNA"/>
</dbReference>
<sequence length="298" mass="34021">MYLCPQITTNDKTMNNDKKDKEVDIDDVAITLEVDSEVIDKVRSGEITHILLDIDENNQSLILENVDGNLILVTDEMPTTFHGCYLYNNGEFPYSIRGALDFLVLANENDNCLTRIIDVNTEPVKRFNYQGAGKPIVEDANGDSCVWEVSFEVVPVLVEPRYYLMRWNPSISSFTEKDFEKCVKNQVHGMFRINWSINEWEEARRGDIFYMMRVGDDKAGIVFNGQLISDPYPGEDWAGCTKRRMYVDLICTNASETGNEPIIPFTKLQEAIPSFEWSKGHSGVLLSDDIMDELVKLM</sequence>
<evidence type="ECO:0000313" key="2">
    <source>
        <dbReference type="Proteomes" id="UP000198779"/>
    </source>
</evidence>
<reference evidence="2" key="1">
    <citation type="submission" date="2016-10" db="EMBL/GenBank/DDBJ databases">
        <authorList>
            <person name="Varghese N."/>
            <person name="Submissions S."/>
        </authorList>
    </citation>
    <scope>NUCLEOTIDE SEQUENCE [LARGE SCALE GENOMIC DNA]</scope>
    <source>
        <strain evidence="2">BP1-148</strain>
    </source>
</reference>
<name>A0A1G7WGH2_9BACT</name>
<dbReference type="STRING" id="645274.SAMN04487901_1086"/>
<keyword evidence="2" id="KW-1185">Reference proteome</keyword>
<dbReference type="Proteomes" id="UP000198779">
    <property type="component" value="Unassembled WGS sequence"/>
</dbReference>
<proteinExistence type="predicted"/>
<gene>
    <name evidence="1" type="ORF">SAMN04487901_1086</name>
</gene>
<evidence type="ECO:0000313" key="1">
    <source>
        <dbReference type="EMBL" id="SDG70839.1"/>
    </source>
</evidence>
<protein>
    <submittedName>
        <fullName evidence="1">Uncharacterized protein</fullName>
    </submittedName>
</protein>
<accession>A0A1G7WGH2</accession>